<organism evidence="2 3">
    <name type="scientific">Solimonas fluminis</name>
    <dbReference type="NCBI Taxonomy" id="2086571"/>
    <lineage>
        <taxon>Bacteria</taxon>
        <taxon>Pseudomonadati</taxon>
        <taxon>Pseudomonadota</taxon>
        <taxon>Gammaproteobacteria</taxon>
        <taxon>Nevskiales</taxon>
        <taxon>Nevskiaceae</taxon>
        <taxon>Solimonas</taxon>
    </lineage>
</organism>
<keyword evidence="1" id="KW-0732">Signal</keyword>
<accession>A0A2S5TCY7</accession>
<proteinExistence type="predicted"/>
<name>A0A2S5TCY7_9GAMM</name>
<evidence type="ECO:0000313" key="3">
    <source>
        <dbReference type="Proteomes" id="UP000238220"/>
    </source>
</evidence>
<comment type="caution">
    <text evidence="2">The sequence shown here is derived from an EMBL/GenBank/DDBJ whole genome shotgun (WGS) entry which is preliminary data.</text>
</comment>
<reference evidence="2 3" key="1">
    <citation type="submission" date="2018-02" db="EMBL/GenBank/DDBJ databases">
        <title>Genome sequencing of Solimonas sp. HR-BB.</title>
        <authorList>
            <person name="Lee Y."/>
            <person name="Jeon C.O."/>
        </authorList>
    </citation>
    <scope>NUCLEOTIDE SEQUENCE [LARGE SCALE GENOMIC DNA]</scope>
    <source>
        <strain evidence="2 3">HR-BB</strain>
    </source>
</reference>
<dbReference type="AlphaFoldDB" id="A0A2S5TCY7"/>
<dbReference type="Gene3D" id="2.50.20.10">
    <property type="entry name" value="Lipoprotein localisation LolA/LolB/LppX"/>
    <property type="match status" value="1"/>
</dbReference>
<evidence type="ECO:0000256" key="1">
    <source>
        <dbReference type="SAM" id="SignalP"/>
    </source>
</evidence>
<protein>
    <submittedName>
        <fullName evidence="2">DUF1329 domain-containing protein</fullName>
    </submittedName>
</protein>
<feature type="signal peptide" evidence="1">
    <location>
        <begin position="1"/>
        <end position="22"/>
    </location>
</feature>
<keyword evidence="3" id="KW-1185">Reference proteome</keyword>
<sequence length="450" mass="50302">MRTLSRALLALGLGFAVAPVLAAVPAAEYATLGASLTPVGAERAGNADGTLPAWVLDRGQQAAAGKLMELGDAEPGAPMFVITIDNMNRFRDWLTEGHMKLLQEYNTYSMRVYPSRRTVRWPETIEKASLLNAQRCKLVGSDDPEGCMAGFPFPIPKSGAEAIWNHKLRWRGETLSRINNNLVVDPKGQFQATRVREDFRFSYANPGRPQLLDPNSRDLWQLATETLAPPRLAGTELLIRERSGTGTEGRMAWIASQKQPRMRREPNACCDNFTPGAEGLQFYDQMDMFNGTLERYSWKLAGKRELLIPYNSPRSVAGADKGDFSRLVKPWHIDQAWPHYELHRVWVVEAALKKGSAHPVRKRIFYIDEDSWQIAAVDLLDVYDQAYQFQEAHLGYDPQLKATVASAELVYQFDIGRYLVSGLVSPGAGATPGAEYFTPEALQKRVKQSD</sequence>
<dbReference type="OrthoDB" id="178023at2"/>
<dbReference type="EMBL" id="PSNW01000010">
    <property type="protein sequence ID" value="PPE72698.1"/>
    <property type="molecule type" value="Genomic_DNA"/>
</dbReference>
<gene>
    <name evidence="2" type="ORF">C3942_16740</name>
</gene>
<feature type="chain" id="PRO_5015658067" evidence="1">
    <location>
        <begin position="23"/>
        <end position="450"/>
    </location>
</feature>
<evidence type="ECO:0000313" key="2">
    <source>
        <dbReference type="EMBL" id="PPE72698.1"/>
    </source>
</evidence>
<dbReference type="Pfam" id="PF07044">
    <property type="entry name" value="DUF1329"/>
    <property type="match status" value="1"/>
</dbReference>
<dbReference type="InterPro" id="IPR010752">
    <property type="entry name" value="DUF1329"/>
</dbReference>
<dbReference type="RefSeq" id="WP_104231508.1">
    <property type="nucleotide sequence ID" value="NZ_PSNW01000010.1"/>
</dbReference>
<dbReference type="Proteomes" id="UP000238220">
    <property type="component" value="Unassembled WGS sequence"/>
</dbReference>